<sequence>MAPSARGWLRAVFAVDSVTSGPVPVLPPAFLCPAVWTAQAQRPRLRGPSRQQSQSTWQQVRSQRRFVYSAATAVHDASADDVPAAGLRKLPLQCPGCGAYSQTTQADQAGFFDLGRRSTMEYMGLAVREKPRVREEDRVVEEALRRIDRSALEAQGVDLGGLLWESNSGQELSLREHSDETDGRTKGWPSILCRRCHDLVHHSAGTAIYQPDMDAVRETIAESPYKYNHVYHVLDAADFPMSLLPRIDMLLDTMPLRSRNRRARRGKFFGNRKTELSFVITRADLFAPHKQQVDRMMTWVRETLRDALGRMGRHVRLGNVRCVSARRSWWTTELREEVWQRGGASWLVGKANVGKSNLVHQVFPKGRMGVEKAAPKRLLSLERTSSGSYSLEGVDEEDEDLGEPGLLLPPRPTETNYPQMPVVSAVAGTTASPIRIPFGGGRGELIDLPGLARRGLAEVVAPQHRDDLVMKLRVQPEQEVLKGPWQSLLLGGLVRITPRTPDVVFLTYNFSPLPAHRTLTDKAVAIQQQTSELQVPNLAAVGVGADVRLAGSFALCHDVTRLRAGPITRRDAANIAVDRLPYRVVALDLLIEGCGWVEVVAQVRTKELFRRTERRTESMEQADREDKFGILQTLDLSDTQTGPVAEADYNWPVIDVFSPGGKFVGSRRPLNAWMMCKPPSTWRNGKAGRSRRIIKGERIRVIPYITKTAYSTVCHDEAKLGANDDVGCRPAHLDAAMSHNRYTAHEAKEPHPISLKVLRLSHPSLATQYPVAAPLSTALPPPTVPASIAYGGGGPDSAATNTDPFLLSPVLNLPPSFGSAYVGETFACTLCANHDAADVEDGGWSKEKAASAVASIRDVQIEAEMKTPSAAEPVKLVLGPETDDGDGAGLGLHAGTDLASGQTLQKVVRFDLKEEGNHVLAVTVSYYEATETSGRTRTFRKLYQFICKASLIVRTKAGPYAAGRAGDMRRRWALEAQLENCGEDVIQLERVELELERSLTYDKYDWEDGQKPVLHPGEVEQVCFLLEETGPGLVPEQPNGRLLFGVLGIGWRSEMGNRGFLTTGTLGTRSAR</sequence>
<dbReference type="EMBL" id="GL629729">
    <property type="protein sequence ID" value="EFX06401.1"/>
    <property type="molecule type" value="Genomic_DNA"/>
</dbReference>
<dbReference type="SUPFAM" id="SSF52540">
    <property type="entry name" value="P-loop containing nucleoside triphosphate hydrolases"/>
    <property type="match status" value="1"/>
</dbReference>
<dbReference type="GeneID" id="25980187"/>
<dbReference type="PANTHER" id="PTHR46434:SF1">
    <property type="entry name" value="GENETIC INTERACTOR OF PROHIBITINS 3, MITOCHONDRIAL"/>
    <property type="match status" value="1"/>
</dbReference>
<dbReference type="eggNOG" id="KOG1249">
    <property type="taxonomic scope" value="Eukaryota"/>
</dbReference>
<feature type="domain" description="Trafficking protein particle complex subunit 13 middle" evidence="2">
    <location>
        <begin position="971"/>
        <end position="1066"/>
    </location>
</feature>
<dbReference type="AlphaFoldDB" id="F0X7Y1"/>
<evidence type="ECO:0000313" key="3">
    <source>
        <dbReference type="EMBL" id="EFX06401.1"/>
    </source>
</evidence>
<reference evidence="3 4" key="1">
    <citation type="journal article" date="2011" name="Proc. Natl. Acad. Sci. U.S.A.">
        <title>Genome and transcriptome analyses of the mountain pine beetle-fungal symbiont Grosmannia clavigera, a lodgepole pine pathogen.</title>
        <authorList>
            <person name="DiGuistini S."/>
            <person name="Wang Y."/>
            <person name="Liao N.Y."/>
            <person name="Taylor G."/>
            <person name="Tanguay P."/>
            <person name="Feau N."/>
            <person name="Henrissat B."/>
            <person name="Chan S.K."/>
            <person name="Hesse-Orce U."/>
            <person name="Alamouti S.M."/>
            <person name="Tsui C.K.M."/>
            <person name="Docking R.T."/>
            <person name="Levasseur A."/>
            <person name="Haridas S."/>
            <person name="Robertson G."/>
            <person name="Birol I."/>
            <person name="Holt R.A."/>
            <person name="Marra M.A."/>
            <person name="Hamelin R.C."/>
            <person name="Hirst M."/>
            <person name="Jones S.J.M."/>
            <person name="Bohlmann J."/>
            <person name="Breuil C."/>
        </authorList>
    </citation>
    <scope>NUCLEOTIDE SEQUENCE [LARGE SCALE GENOMIC DNA]</scope>
    <source>
        <strain evidence="4">kw1407 / UAMH 11150</strain>
    </source>
</reference>
<dbReference type="InterPro" id="IPR055429">
    <property type="entry name" value="TRAPPC13_M"/>
</dbReference>
<organism evidence="4">
    <name type="scientific">Grosmannia clavigera (strain kw1407 / UAMH 11150)</name>
    <name type="common">Blue stain fungus</name>
    <name type="synonym">Graphiocladiella clavigera</name>
    <dbReference type="NCBI Taxonomy" id="655863"/>
    <lineage>
        <taxon>Eukaryota</taxon>
        <taxon>Fungi</taxon>
        <taxon>Dikarya</taxon>
        <taxon>Ascomycota</taxon>
        <taxon>Pezizomycotina</taxon>
        <taxon>Sordariomycetes</taxon>
        <taxon>Sordariomycetidae</taxon>
        <taxon>Ophiostomatales</taxon>
        <taxon>Ophiostomataceae</taxon>
        <taxon>Leptographium</taxon>
    </lineage>
</organism>
<accession>F0X7Y1</accession>
<dbReference type="Proteomes" id="UP000007796">
    <property type="component" value="Unassembled WGS sequence"/>
</dbReference>
<dbReference type="Gene3D" id="3.40.50.300">
    <property type="entry name" value="P-loop containing nucleotide triphosphate hydrolases"/>
    <property type="match status" value="1"/>
</dbReference>
<dbReference type="GO" id="GO:0005739">
    <property type="term" value="C:mitochondrion"/>
    <property type="evidence" value="ECO:0007669"/>
    <property type="project" value="TreeGrafter"/>
</dbReference>
<keyword evidence="4" id="KW-1185">Reference proteome</keyword>
<dbReference type="OrthoDB" id="1696305at2759"/>
<dbReference type="InterPro" id="IPR027417">
    <property type="entry name" value="P-loop_NTPase"/>
</dbReference>
<proteinExistence type="predicted"/>
<name>F0X7Y1_GROCL</name>
<dbReference type="InterPro" id="IPR055427">
    <property type="entry name" value="TRAPPC13_N"/>
</dbReference>
<protein>
    <submittedName>
        <fullName evidence="3">Duf974 domain containing protein</fullName>
    </submittedName>
</protein>
<dbReference type="InParanoid" id="F0X7Y1"/>
<dbReference type="PANTHER" id="PTHR46434">
    <property type="entry name" value="GENETIC INTERACTOR OF PROHIBITINS 3, MITOCHONDRIAL"/>
    <property type="match status" value="1"/>
</dbReference>
<gene>
    <name evidence="3" type="ORF">CMQ_6722</name>
</gene>
<dbReference type="Pfam" id="PF23647">
    <property type="entry name" value="TRAPPC13_M"/>
    <property type="match status" value="1"/>
</dbReference>
<dbReference type="RefSeq" id="XP_014175883.1">
    <property type="nucleotide sequence ID" value="XM_014320408.1"/>
</dbReference>
<evidence type="ECO:0000259" key="1">
    <source>
        <dbReference type="Pfam" id="PF06159"/>
    </source>
</evidence>
<evidence type="ECO:0000259" key="2">
    <source>
        <dbReference type="Pfam" id="PF23647"/>
    </source>
</evidence>
<evidence type="ECO:0000313" key="4">
    <source>
        <dbReference type="Proteomes" id="UP000007796"/>
    </source>
</evidence>
<feature type="domain" description="Trafficking protein particle complex subunit 13 N-terminal" evidence="1">
    <location>
        <begin position="751"/>
        <end position="947"/>
    </location>
</feature>
<dbReference type="Pfam" id="PF06159">
    <property type="entry name" value="TRAPPC13_N"/>
    <property type="match status" value="1"/>
</dbReference>
<dbReference type="HOGENOM" id="CLU_287431_0_0_1"/>
<dbReference type="STRING" id="655863.F0X7Y1"/>
<dbReference type="InterPro" id="IPR050896">
    <property type="entry name" value="Mito_lipid_metab_GTPase"/>
</dbReference>
<dbReference type="eggNOG" id="KOG2625">
    <property type="taxonomic scope" value="Eukaryota"/>
</dbReference>